<evidence type="ECO:0000313" key="5">
    <source>
        <dbReference type="Proteomes" id="UP000321816"/>
    </source>
</evidence>
<dbReference type="PRINTS" id="PR00080">
    <property type="entry name" value="SDRFAMILY"/>
</dbReference>
<dbReference type="EC" id="1.-.-.-" evidence="4"/>
<dbReference type="InterPro" id="IPR002347">
    <property type="entry name" value="SDR_fam"/>
</dbReference>
<evidence type="ECO:0000256" key="2">
    <source>
        <dbReference type="ARBA" id="ARBA00023002"/>
    </source>
</evidence>
<dbReference type="PANTHER" id="PTHR44196:SF1">
    <property type="entry name" value="DEHYDROGENASE_REDUCTASE SDR FAMILY MEMBER 7B"/>
    <property type="match status" value="1"/>
</dbReference>
<dbReference type="InterPro" id="IPR036291">
    <property type="entry name" value="NAD(P)-bd_dom_sf"/>
</dbReference>
<evidence type="ECO:0000256" key="3">
    <source>
        <dbReference type="RuleBase" id="RU000363"/>
    </source>
</evidence>
<dbReference type="Proteomes" id="UP000321816">
    <property type="component" value="Chromosome"/>
</dbReference>
<dbReference type="Gene3D" id="3.40.50.720">
    <property type="entry name" value="NAD(P)-binding Rossmann-like Domain"/>
    <property type="match status" value="1"/>
</dbReference>
<dbReference type="PIRSF" id="PIRSF000126">
    <property type="entry name" value="11-beta-HSD1"/>
    <property type="match status" value="1"/>
</dbReference>
<gene>
    <name evidence="4" type="ORF">FTX54_007625</name>
</gene>
<keyword evidence="2 4" id="KW-0560">Oxidoreductase</keyword>
<evidence type="ECO:0000313" key="4">
    <source>
        <dbReference type="EMBL" id="WWD81397.1"/>
    </source>
</evidence>
<comment type="similarity">
    <text evidence="1 3">Belongs to the short-chain dehydrogenases/reductases (SDR) family.</text>
</comment>
<keyword evidence="5" id="KW-1185">Reference proteome</keyword>
<dbReference type="PRINTS" id="PR00081">
    <property type="entry name" value="GDHRDH"/>
</dbReference>
<dbReference type="AlphaFoldDB" id="A0A5C7FDS5"/>
<dbReference type="GO" id="GO:0016020">
    <property type="term" value="C:membrane"/>
    <property type="evidence" value="ECO:0007669"/>
    <property type="project" value="TreeGrafter"/>
</dbReference>
<name>A0A5C7FDS5_9BACI</name>
<dbReference type="SUPFAM" id="SSF51735">
    <property type="entry name" value="NAD(P)-binding Rossmann-fold domains"/>
    <property type="match status" value="1"/>
</dbReference>
<accession>A0A5C7FDS5</accession>
<protein>
    <submittedName>
        <fullName evidence="4">SDR family oxidoreductase</fullName>
        <ecNumber evidence="4">1.-.-.-</ecNumber>
    </submittedName>
</protein>
<evidence type="ECO:0000256" key="1">
    <source>
        <dbReference type="ARBA" id="ARBA00006484"/>
    </source>
</evidence>
<dbReference type="OrthoDB" id="9793345at2"/>
<proteinExistence type="inferred from homology"/>
<dbReference type="RefSeq" id="WP_147804862.1">
    <property type="nucleotide sequence ID" value="NZ_CP144914.1"/>
</dbReference>
<dbReference type="KEGG" id="ahal:FTX54_007625"/>
<organism evidence="4 5">
    <name type="scientific">Alkalicoccus halolimnae</name>
    <dbReference type="NCBI Taxonomy" id="1667239"/>
    <lineage>
        <taxon>Bacteria</taxon>
        <taxon>Bacillati</taxon>
        <taxon>Bacillota</taxon>
        <taxon>Bacilli</taxon>
        <taxon>Bacillales</taxon>
        <taxon>Bacillaceae</taxon>
        <taxon>Alkalicoccus</taxon>
    </lineage>
</organism>
<reference evidence="4 5" key="1">
    <citation type="submission" date="2024-01" db="EMBL/GenBank/DDBJ databases">
        <title>Complete Genome Sequence of Alkalicoccus halolimnae BZ-SZ-XJ29T, a Moderately Halophilic Bacterium Isolated from a Salt Lake.</title>
        <authorList>
            <person name="Zhao B."/>
        </authorList>
    </citation>
    <scope>NUCLEOTIDE SEQUENCE [LARGE SCALE GENOMIC DNA]</scope>
    <source>
        <strain evidence="4 5">BZ-SZ-XJ29</strain>
    </source>
</reference>
<dbReference type="GO" id="GO:0016491">
    <property type="term" value="F:oxidoreductase activity"/>
    <property type="evidence" value="ECO:0007669"/>
    <property type="project" value="UniProtKB-KW"/>
</dbReference>
<dbReference type="Pfam" id="PF00106">
    <property type="entry name" value="adh_short"/>
    <property type="match status" value="1"/>
</dbReference>
<sequence length="264" mass="28601">MQTPLLNKVVVITGASSGIGAEMALETARKGGLPVLIARSEDKLVKTAEKIIKETNTVPYIYPADVTDYIQMKKLIGELEEITGSIDVLINNAGVGVFDYITDIDMEEADTMFRVNVLGTMVCTKAVLPGMKKRAAGQIIFMSSIAGSIATPKAGVYAATKHAVNGFADACRLETKGFGIDINVVSPGPVETGFIDHADKEGTYKQSVASVILEAEEVARKTIRLVSRPKRQLILPAWMRIPIKIQKLSPGFFEWMAGSTLRKK</sequence>
<dbReference type="PANTHER" id="PTHR44196">
    <property type="entry name" value="DEHYDROGENASE/REDUCTASE SDR FAMILY MEMBER 7B"/>
    <property type="match status" value="1"/>
</dbReference>
<dbReference type="EMBL" id="CP144914">
    <property type="protein sequence ID" value="WWD81397.1"/>
    <property type="molecule type" value="Genomic_DNA"/>
</dbReference>